<dbReference type="PANTHER" id="PTHR21405">
    <property type="entry name" value="CDNA SEQUENCE BC021608"/>
    <property type="match status" value="1"/>
</dbReference>
<dbReference type="PROSITE" id="PS50005">
    <property type="entry name" value="TPR"/>
    <property type="match status" value="1"/>
</dbReference>
<evidence type="ECO:0000313" key="5">
    <source>
        <dbReference type="Proteomes" id="UP001168821"/>
    </source>
</evidence>
<dbReference type="InterPro" id="IPR038906">
    <property type="entry name" value="TTC36"/>
</dbReference>
<reference evidence="4" key="1">
    <citation type="journal article" date="2023" name="G3 (Bethesda)">
        <title>Whole genome assemblies of Zophobas morio and Tenebrio molitor.</title>
        <authorList>
            <person name="Kaur S."/>
            <person name="Stinson S.A."/>
            <person name="diCenzo G.C."/>
        </authorList>
    </citation>
    <scope>NUCLEOTIDE SEQUENCE</scope>
    <source>
        <strain evidence="4">QUZm001</strain>
    </source>
</reference>
<organism evidence="4 5">
    <name type="scientific">Zophobas morio</name>
    <dbReference type="NCBI Taxonomy" id="2755281"/>
    <lineage>
        <taxon>Eukaryota</taxon>
        <taxon>Metazoa</taxon>
        <taxon>Ecdysozoa</taxon>
        <taxon>Arthropoda</taxon>
        <taxon>Hexapoda</taxon>
        <taxon>Insecta</taxon>
        <taxon>Pterygota</taxon>
        <taxon>Neoptera</taxon>
        <taxon>Endopterygota</taxon>
        <taxon>Coleoptera</taxon>
        <taxon>Polyphaga</taxon>
        <taxon>Cucujiformia</taxon>
        <taxon>Tenebrionidae</taxon>
        <taxon>Zophobas</taxon>
    </lineage>
</organism>
<dbReference type="InterPro" id="IPR019734">
    <property type="entry name" value="TPR_rpt"/>
</dbReference>
<dbReference type="EMBL" id="JALNTZ010000007">
    <property type="protein sequence ID" value="KAJ3646193.1"/>
    <property type="molecule type" value="Genomic_DNA"/>
</dbReference>
<evidence type="ECO:0000313" key="4">
    <source>
        <dbReference type="EMBL" id="KAJ3646193.1"/>
    </source>
</evidence>
<feature type="coiled-coil region" evidence="3">
    <location>
        <begin position="89"/>
        <end position="116"/>
    </location>
</feature>
<gene>
    <name evidence="4" type="ORF">Zmor_023790</name>
</gene>
<keyword evidence="5" id="KW-1185">Reference proteome</keyword>
<dbReference type="Gene3D" id="1.25.40.10">
    <property type="entry name" value="Tetratricopeptide repeat domain"/>
    <property type="match status" value="1"/>
</dbReference>
<comment type="similarity">
    <text evidence="1">Belongs to the TTC36 family.</text>
</comment>
<accession>A0AA38M7K9</accession>
<keyword evidence="2" id="KW-0802">TPR repeat</keyword>
<evidence type="ECO:0000256" key="2">
    <source>
        <dbReference type="PROSITE-ProRule" id="PRU00339"/>
    </source>
</evidence>
<keyword evidence="3" id="KW-0175">Coiled coil</keyword>
<dbReference type="GO" id="GO:0006570">
    <property type="term" value="P:tyrosine metabolic process"/>
    <property type="evidence" value="ECO:0007669"/>
    <property type="project" value="TreeGrafter"/>
</dbReference>
<name>A0AA38M7K9_9CUCU</name>
<sequence length="174" mass="19746">MSELSEHDAAVLNSVLYPNLPLPDTAQKLEDVEDNTPEVQQTKKMEAEAVQMAENGKFEEALELLNKAVDTAPKRASVYNNRAHVYQFQKRFSEALDDLTKAIELAQNNQKRTLSQALCQRGILHRRASRFDLAREDFETAAQMGSQFAKSQLVEMNPYAALCNQMLRKVMEDL</sequence>
<dbReference type="Proteomes" id="UP001168821">
    <property type="component" value="Unassembled WGS sequence"/>
</dbReference>
<dbReference type="AlphaFoldDB" id="A0AA38M7K9"/>
<dbReference type="SMART" id="SM00028">
    <property type="entry name" value="TPR"/>
    <property type="match status" value="3"/>
</dbReference>
<dbReference type="SUPFAM" id="SSF48452">
    <property type="entry name" value="TPR-like"/>
    <property type="match status" value="1"/>
</dbReference>
<comment type="caution">
    <text evidence="4">The sequence shown here is derived from an EMBL/GenBank/DDBJ whole genome shotgun (WGS) entry which is preliminary data.</text>
</comment>
<feature type="repeat" description="TPR" evidence="2">
    <location>
        <begin position="76"/>
        <end position="109"/>
    </location>
</feature>
<dbReference type="PANTHER" id="PTHR21405:SF0">
    <property type="entry name" value="TETRATRICOPEPTIDE REPEAT PROTEIN 36"/>
    <property type="match status" value="1"/>
</dbReference>
<evidence type="ECO:0000256" key="3">
    <source>
        <dbReference type="SAM" id="Coils"/>
    </source>
</evidence>
<proteinExistence type="inferred from homology"/>
<dbReference type="InterPro" id="IPR011990">
    <property type="entry name" value="TPR-like_helical_dom_sf"/>
</dbReference>
<evidence type="ECO:0008006" key="6">
    <source>
        <dbReference type="Google" id="ProtNLM"/>
    </source>
</evidence>
<protein>
    <recommendedName>
        <fullName evidence="6">Tetratricopeptide repeat protein 36</fullName>
    </recommendedName>
</protein>
<dbReference type="Pfam" id="PF13424">
    <property type="entry name" value="TPR_12"/>
    <property type="match status" value="1"/>
</dbReference>
<evidence type="ECO:0000256" key="1">
    <source>
        <dbReference type="ARBA" id="ARBA00006995"/>
    </source>
</evidence>